<sequence length="172" mass="19219">MVDVPVCSSIANVGGNVEVPEKQKSNVCKLPVIHTLVSIRETRSDLGVSIVWIKVTGETKQESCVRLFITHGSPNAAGMVFGWLFETVREGWLNGDQTWTLDARERDVMSTLAGGASSSRRGRSSGYDGAALEGRNMSWRRAVQWSRECRQPHGQGSLRRRDARYRRRRDAT</sequence>
<organism evidence="2 3">
    <name type="scientific">Karstenula rhodostoma CBS 690.94</name>
    <dbReference type="NCBI Taxonomy" id="1392251"/>
    <lineage>
        <taxon>Eukaryota</taxon>
        <taxon>Fungi</taxon>
        <taxon>Dikarya</taxon>
        <taxon>Ascomycota</taxon>
        <taxon>Pezizomycotina</taxon>
        <taxon>Dothideomycetes</taxon>
        <taxon>Pleosporomycetidae</taxon>
        <taxon>Pleosporales</taxon>
        <taxon>Massarineae</taxon>
        <taxon>Didymosphaeriaceae</taxon>
        <taxon>Karstenula</taxon>
    </lineage>
</organism>
<feature type="region of interest" description="Disordered" evidence="1">
    <location>
        <begin position="150"/>
        <end position="172"/>
    </location>
</feature>
<accession>A0A9P4UCU8</accession>
<gene>
    <name evidence="2" type="ORF">P171DRAFT_431005</name>
</gene>
<reference evidence="2" key="1">
    <citation type="journal article" date="2020" name="Stud. Mycol.">
        <title>101 Dothideomycetes genomes: a test case for predicting lifestyles and emergence of pathogens.</title>
        <authorList>
            <person name="Haridas S."/>
            <person name="Albert R."/>
            <person name="Binder M."/>
            <person name="Bloem J."/>
            <person name="Labutti K."/>
            <person name="Salamov A."/>
            <person name="Andreopoulos B."/>
            <person name="Baker S."/>
            <person name="Barry K."/>
            <person name="Bills G."/>
            <person name="Bluhm B."/>
            <person name="Cannon C."/>
            <person name="Castanera R."/>
            <person name="Culley D."/>
            <person name="Daum C."/>
            <person name="Ezra D."/>
            <person name="Gonzalez J."/>
            <person name="Henrissat B."/>
            <person name="Kuo A."/>
            <person name="Liang C."/>
            <person name="Lipzen A."/>
            <person name="Lutzoni F."/>
            <person name="Magnuson J."/>
            <person name="Mondo S."/>
            <person name="Nolan M."/>
            <person name="Ohm R."/>
            <person name="Pangilinan J."/>
            <person name="Park H.-J."/>
            <person name="Ramirez L."/>
            <person name="Alfaro M."/>
            <person name="Sun H."/>
            <person name="Tritt A."/>
            <person name="Yoshinaga Y."/>
            <person name="Zwiers L.-H."/>
            <person name="Turgeon B."/>
            <person name="Goodwin S."/>
            <person name="Spatafora J."/>
            <person name="Crous P."/>
            <person name="Grigoriev I."/>
        </authorList>
    </citation>
    <scope>NUCLEOTIDE SEQUENCE</scope>
    <source>
        <strain evidence="2">CBS 690.94</strain>
    </source>
</reference>
<keyword evidence="3" id="KW-1185">Reference proteome</keyword>
<evidence type="ECO:0000313" key="3">
    <source>
        <dbReference type="Proteomes" id="UP000799764"/>
    </source>
</evidence>
<comment type="caution">
    <text evidence="2">The sequence shown here is derived from an EMBL/GenBank/DDBJ whole genome shotgun (WGS) entry which is preliminary data.</text>
</comment>
<evidence type="ECO:0000256" key="1">
    <source>
        <dbReference type="SAM" id="MobiDB-lite"/>
    </source>
</evidence>
<evidence type="ECO:0000313" key="2">
    <source>
        <dbReference type="EMBL" id="KAF2445611.1"/>
    </source>
</evidence>
<dbReference type="AlphaFoldDB" id="A0A9P4UCU8"/>
<dbReference type="EMBL" id="MU001499">
    <property type="protein sequence ID" value="KAF2445611.1"/>
    <property type="molecule type" value="Genomic_DNA"/>
</dbReference>
<proteinExistence type="predicted"/>
<name>A0A9P4UCU8_9PLEO</name>
<protein>
    <submittedName>
        <fullName evidence="2">Uncharacterized protein</fullName>
    </submittedName>
</protein>
<feature type="compositionally biased region" description="Basic residues" evidence="1">
    <location>
        <begin position="161"/>
        <end position="172"/>
    </location>
</feature>
<dbReference type="Proteomes" id="UP000799764">
    <property type="component" value="Unassembled WGS sequence"/>
</dbReference>